<evidence type="ECO:0000313" key="1">
    <source>
        <dbReference type="EMBL" id="KAI8028510.1"/>
    </source>
</evidence>
<reference evidence="1 2" key="1">
    <citation type="journal article" date="2022" name="Plant J.">
        <title>Chromosome-level genome of Camellia lanceoleosa provides a valuable resource for understanding genome evolution and self-incompatibility.</title>
        <authorList>
            <person name="Gong W."/>
            <person name="Xiao S."/>
            <person name="Wang L."/>
            <person name="Liao Z."/>
            <person name="Chang Y."/>
            <person name="Mo W."/>
            <person name="Hu G."/>
            <person name="Li W."/>
            <person name="Zhao G."/>
            <person name="Zhu H."/>
            <person name="Hu X."/>
            <person name="Ji K."/>
            <person name="Xiang X."/>
            <person name="Song Q."/>
            <person name="Yuan D."/>
            <person name="Jin S."/>
            <person name="Zhang L."/>
        </authorList>
    </citation>
    <scope>NUCLEOTIDE SEQUENCE [LARGE SCALE GENOMIC DNA]</scope>
    <source>
        <strain evidence="1">SQ_2022a</strain>
    </source>
</reference>
<organism evidence="1 2">
    <name type="scientific">Camellia lanceoleosa</name>
    <dbReference type="NCBI Taxonomy" id="1840588"/>
    <lineage>
        <taxon>Eukaryota</taxon>
        <taxon>Viridiplantae</taxon>
        <taxon>Streptophyta</taxon>
        <taxon>Embryophyta</taxon>
        <taxon>Tracheophyta</taxon>
        <taxon>Spermatophyta</taxon>
        <taxon>Magnoliopsida</taxon>
        <taxon>eudicotyledons</taxon>
        <taxon>Gunneridae</taxon>
        <taxon>Pentapetalae</taxon>
        <taxon>asterids</taxon>
        <taxon>Ericales</taxon>
        <taxon>Theaceae</taxon>
        <taxon>Camellia</taxon>
    </lineage>
</organism>
<evidence type="ECO:0000313" key="2">
    <source>
        <dbReference type="Proteomes" id="UP001060215"/>
    </source>
</evidence>
<name>A0ACC0ISA4_9ERIC</name>
<keyword evidence="2" id="KW-1185">Reference proteome</keyword>
<accession>A0ACC0ISA4</accession>
<gene>
    <name evidence="1" type="ORF">LOK49_LG02G01945</name>
</gene>
<dbReference type="EMBL" id="CM045760">
    <property type="protein sequence ID" value="KAI8028510.1"/>
    <property type="molecule type" value="Genomic_DNA"/>
</dbReference>
<dbReference type="Proteomes" id="UP001060215">
    <property type="component" value="Chromosome 3"/>
</dbReference>
<comment type="caution">
    <text evidence="1">The sequence shown here is derived from an EMBL/GenBank/DDBJ whole genome shotgun (WGS) entry which is preliminary data.</text>
</comment>
<sequence length="221" mass="24556">MAYKVFGNPITEETLKGMPEYANKSIITHVNKAHVAFSTKSTVEAQVREYMENLQKQVPGDIVSTIGTIYNATGDIVTFYTNHDYSGKSADGSVYPVTIKNGQCGVFLHGGTKEMGTEKCNGSCGAVVYPGRNNNEEVCDWMMSWSNPISVDNLDNKVYTEIAEHGHYKPYPKDPVWIEIREKLLQSGSTSKYIWKGCESYMISTRISNSIVVVDALMVVN</sequence>
<proteinExistence type="predicted"/>
<protein>
    <submittedName>
        <fullName evidence="1">Uncharacterized protein</fullName>
    </submittedName>
</protein>